<gene>
    <name evidence="1" type="ORF">GNI_110880</name>
</gene>
<comment type="caution">
    <text evidence="1">The sequence shown here is derived from an EMBL/GenBank/DDBJ whole genome shotgun (WGS) entry which is preliminary data.</text>
</comment>
<proteinExistence type="predicted"/>
<name>A0A023B3K8_GRENI</name>
<evidence type="ECO:0000313" key="2">
    <source>
        <dbReference type="Proteomes" id="UP000019763"/>
    </source>
</evidence>
<dbReference type="EMBL" id="AFNH02000829">
    <property type="protein sequence ID" value="EZG55578.1"/>
    <property type="molecule type" value="Genomic_DNA"/>
</dbReference>
<dbReference type="GeneID" id="22913911"/>
<keyword evidence="2" id="KW-1185">Reference proteome</keyword>
<dbReference type="AlphaFoldDB" id="A0A023B3K8"/>
<dbReference type="Proteomes" id="UP000019763">
    <property type="component" value="Unassembled WGS sequence"/>
</dbReference>
<evidence type="ECO:0000313" key="1">
    <source>
        <dbReference type="EMBL" id="EZG55578.1"/>
    </source>
</evidence>
<sequence length="163" mass="18107">MGLAGRLVTEGLQLMGELPDLCVGPRELVSVQEVIREARLSKSELQALLSPNVSQALVRYMAEFLTPIQNLAVAQPGKLVAKESVRDRLDQWVKDANDACLGVSTNRKVDVPRIQDMEFEPNGIVRFPVVCGKLRTFAVPMIELSDHTTRVWAAPEWRPATTE</sequence>
<accession>A0A023B3K8</accession>
<dbReference type="RefSeq" id="XP_011131491.1">
    <property type="nucleotide sequence ID" value="XM_011133189.1"/>
</dbReference>
<dbReference type="VEuPathDB" id="CryptoDB:GNI_110880"/>
<protein>
    <submittedName>
        <fullName evidence="1">Uncharacterized protein</fullName>
    </submittedName>
</protein>
<organism evidence="1 2">
    <name type="scientific">Gregarina niphandrodes</name>
    <name type="common">Septate eugregarine</name>
    <dbReference type="NCBI Taxonomy" id="110365"/>
    <lineage>
        <taxon>Eukaryota</taxon>
        <taxon>Sar</taxon>
        <taxon>Alveolata</taxon>
        <taxon>Apicomplexa</taxon>
        <taxon>Conoidasida</taxon>
        <taxon>Gregarinasina</taxon>
        <taxon>Eugregarinorida</taxon>
        <taxon>Gregarinidae</taxon>
        <taxon>Gregarina</taxon>
    </lineage>
</organism>
<reference evidence="1" key="1">
    <citation type="submission" date="2013-12" db="EMBL/GenBank/DDBJ databases">
        <authorList>
            <person name="Omoto C.K."/>
            <person name="Sibley D."/>
            <person name="Venepally P."/>
            <person name="Hadjithomas M."/>
            <person name="Karamycheva S."/>
            <person name="Brunk B."/>
            <person name="Roos D."/>
            <person name="Caler E."/>
            <person name="Lorenzi H."/>
        </authorList>
    </citation>
    <scope>NUCLEOTIDE SEQUENCE</scope>
</reference>